<proteinExistence type="predicted"/>
<evidence type="ECO:0000313" key="3">
    <source>
        <dbReference type="Proteomes" id="UP000828390"/>
    </source>
</evidence>
<keyword evidence="3" id="KW-1185">Reference proteome</keyword>
<evidence type="ECO:0000256" key="1">
    <source>
        <dbReference type="SAM" id="MobiDB-lite"/>
    </source>
</evidence>
<gene>
    <name evidence="2" type="ORF">DPMN_174412</name>
</gene>
<comment type="caution">
    <text evidence="2">The sequence shown here is derived from an EMBL/GenBank/DDBJ whole genome shotgun (WGS) entry which is preliminary data.</text>
</comment>
<dbReference type="EMBL" id="JAIWYP010000009">
    <property type="protein sequence ID" value="KAH3773062.1"/>
    <property type="molecule type" value="Genomic_DNA"/>
</dbReference>
<dbReference type="Proteomes" id="UP000828390">
    <property type="component" value="Unassembled WGS sequence"/>
</dbReference>
<accession>A0A9D4IHU8</accession>
<reference evidence="2" key="1">
    <citation type="journal article" date="2019" name="bioRxiv">
        <title>The Genome of the Zebra Mussel, Dreissena polymorpha: A Resource for Invasive Species Research.</title>
        <authorList>
            <person name="McCartney M.A."/>
            <person name="Auch B."/>
            <person name="Kono T."/>
            <person name="Mallez S."/>
            <person name="Zhang Y."/>
            <person name="Obille A."/>
            <person name="Becker A."/>
            <person name="Abrahante J.E."/>
            <person name="Garbe J."/>
            <person name="Badalamenti J.P."/>
            <person name="Herman A."/>
            <person name="Mangelson H."/>
            <person name="Liachko I."/>
            <person name="Sullivan S."/>
            <person name="Sone E.D."/>
            <person name="Koren S."/>
            <person name="Silverstein K.A.T."/>
            <person name="Beckman K.B."/>
            <person name="Gohl D.M."/>
        </authorList>
    </citation>
    <scope>NUCLEOTIDE SEQUENCE</scope>
    <source>
        <strain evidence="2">Duluth1</strain>
        <tissue evidence="2">Whole animal</tissue>
    </source>
</reference>
<feature type="compositionally biased region" description="Basic and acidic residues" evidence="1">
    <location>
        <begin position="186"/>
        <end position="204"/>
    </location>
</feature>
<feature type="region of interest" description="Disordered" evidence="1">
    <location>
        <begin position="183"/>
        <end position="204"/>
    </location>
</feature>
<organism evidence="2 3">
    <name type="scientific">Dreissena polymorpha</name>
    <name type="common">Zebra mussel</name>
    <name type="synonym">Mytilus polymorpha</name>
    <dbReference type="NCBI Taxonomy" id="45954"/>
    <lineage>
        <taxon>Eukaryota</taxon>
        <taxon>Metazoa</taxon>
        <taxon>Spiralia</taxon>
        <taxon>Lophotrochozoa</taxon>
        <taxon>Mollusca</taxon>
        <taxon>Bivalvia</taxon>
        <taxon>Autobranchia</taxon>
        <taxon>Heteroconchia</taxon>
        <taxon>Euheterodonta</taxon>
        <taxon>Imparidentia</taxon>
        <taxon>Neoheterodontei</taxon>
        <taxon>Myida</taxon>
        <taxon>Dreissenoidea</taxon>
        <taxon>Dreissenidae</taxon>
        <taxon>Dreissena</taxon>
    </lineage>
</organism>
<reference evidence="2" key="2">
    <citation type="submission" date="2020-11" db="EMBL/GenBank/DDBJ databases">
        <authorList>
            <person name="McCartney M.A."/>
            <person name="Auch B."/>
            <person name="Kono T."/>
            <person name="Mallez S."/>
            <person name="Becker A."/>
            <person name="Gohl D.M."/>
            <person name="Silverstein K.A.T."/>
            <person name="Koren S."/>
            <person name="Bechman K.B."/>
            <person name="Herman A."/>
            <person name="Abrahante J.E."/>
            <person name="Garbe J."/>
        </authorList>
    </citation>
    <scope>NUCLEOTIDE SEQUENCE</scope>
    <source>
        <strain evidence="2">Duluth1</strain>
        <tissue evidence="2">Whole animal</tissue>
    </source>
</reference>
<evidence type="ECO:0000313" key="2">
    <source>
        <dbReference type="EMBL" id="KAH3773062.1"/>
    </source>
</evidence>
<protein>
    <submittedName>
        <fullName evidence="2">Uncharacterized protein</fullName>
    </submittedName>
</protein>
<sequence>MQFLHRKRNYVRSQNNQSSKARISRVKLHECGLWSWIFLLLHIQMVKLWDCMYFVYRGLFRIRKYCRYRITRLRFRKHSDHRNADRSSTLSDSNYGMLNIDGNPRIGEVSSAVGSLAKLSRVYCSLERTAKLQQQVPVIGVVVRWRKSDSQTTPRDTVPNCPPSNGHIQFYDKLAFRKRQKHRKHLSDETVSHQNHVEEDRDQHHTVKWPDYNCRYHPSKVKKDVSIPP</sequence>
<name>A0A9D4IHU8_DREPO</name>
<dbReference type="AlphaFoldDB" id="A0A9D4IHU8"/>